<dbReference type="InterPro" id="IPR029058">
    <property type="entry name" value="AB_hydrolase_fold"/>
</dbReference>
<feature type="region of interest" description="Disordered" evidence="2">
    <location>
        <begin position="440"/>
        <end position="498"/>
    </location>
</feature>
<organism evidence="4 5">
    <name type="scientific">Nonomuraea soli</name>
    <dbReference type="NCBI Taxonomy" id="1032476"/>
    <lineage>
        <taxon>Bacteria</taxon>
        <taxon>Bacillati</taxon>
        <taxon>Actinomycetota</taxon>
        <taxon>Actinomycetes</taxon>
        <taxon>Streptosporangiales</taxon>
        <taxon>Streptosporangiaceae</taxon>
        <taxon>Nonomuraea</taxon>
    </lineage>
</organism>
<evidence type="ECO:0000313" key="4">
    <source>
        <dbReference type="EMBL" id="MBA2896257.1"/>
    </source>
</evidence>
<reference evidence="4 5" key="1">
    <citation type="submission" date="2020-07" db="EMBL/GenBank/DDBJ databases">
        <title>Genomic Encyclopedia of Type Strains, Phase IV (KMG-IV): sequencing the most valuable type-strain genomes for metagenomic binning, comparative biology and taxonomic classification.</title>
        <authorList>
            <person name="Goeker M."/>
        </authorList>
    </citation>
    <scope>NUCLEOTIDE SEQUENCE [LARGE SCALE GENOMIC DNA]</scope>
    <source>
        <strain evidence="4 5">DSM 45533</strain>
    </source>
</reference>
<dbReference type="SUPFAM" id="SSF53474">
    <property type="entry name" value="alpha/beta-Hydrolases"/>
    <property type="match status" value="1"/>
</dbReference>
<dbReference type="InterPro" id="IPR050585">
    <property type="entry name" value="Xaa-Pro_dipeptidyl-ppase/CocE"/>
</dbReference>
<dbReference type="PANTHER" id="PTHR43056">
    <property type="entry name" value="PEPTIDASE S9 PROLYL OLIGOPEPTIDASE"/>
    <property type="match status" value="1"/>
</dbReference>
<evidence type="ECO:0000256" key="2">
    <source>
        <dbReference type="SAM" id="MobiDB-lite"/>
    </source>
</evidence>
<dbReference type="EMBL" id="JACDUR010000008">
    <property type="protein sequence ID" value="MBA2896257.1"/>
    <property type="molecule type" value="Genomic_DNA"/>
</dbReference>
<name>A0A7W0HUS3_9ACTN</name>
<dbReference type="InterPro" id="IPR005674">
    <property type="entry name" value="CocE/Ser_esterase"/>
</dbReference>
<dbReference type="NCBIfam" id="TIGR00976">
    <property type="entry name" value="CocE_NonD"/>
    <property type="match status" value="1"/>
</dbReference>
<feature type="domain" description="Xaa-Pro dipeptidyl-peptidase C-terminal" evidence="3">
    <location>
        <begin position="289"/>
        <end position="569"/>
    </location>
</feature>
<dbReference type="InterPro" id="IPR000383">
    <property type="entry name" value="Xaa-Pro-like_dom"/>
</dbReference>
<dbReference type="InterPro" id="IPR008979">
    <property type="entry name" value="Galactose-bd-like_sf"/>
</dbReference>
<keyword evidence="1" id="KW-0378">Hydrolase</keyword>
<dbReference type="Gene3D" id="1.10.3020.10">
    <property type="entry name" value="alpha-amino acid ester hydrolase ( Helical cap domain)"/>
    <property type="match status" value="1"/>
</dbReference>
<dbReference type="SMART" id="SM00939">
    <property type="entry name" value="PepX_C"/>
    <property type="match status" value="1"/>
</dbReference>
<protein>
    <recommendedName>
        <fullName evidence="3">Xaa-Pro dipeptidyl-peptidase C-terminal domain-containing protein</fullName>
    </recommendedName>
</protein>
<dbReference type="SUPFAM" id="SSF49785">
    <property type="entry name" value="Galactose-binding domain-like"/>
    <property type="match status" value="1"/>
</dbReference>
<dbReference type="PANTHER" id="PTHR43056:SF10">
    <property type="entry name" value="COCE_NOND FAMILY, PUTATIVE (AFU_ORTHOLOGUE AFUA_7G00600)-RELATED"/>
    <property type="match status" value="1"/>
</dbReference>
<evidence type="ECO:0000259" key="3">
    <source>
        <dbReference type="SMART" id="SM00939"/>
    </source>
</evidence>
<sequence length="574" mass="62701">MAFRVRLQRDLPVPMPDGVVLLADRYIPVGAERPPTILIRSPYGRRGAFGWAFGRGFARQGFQVVMQSCRGGYGSGGLLDPLGDEHDDGLATVAWLRRQSWYGGTFGMFGPSYLGYTQWAIAPYAGPDLRAMAVQISASQFRDAAYVGGAFALESTLSWTTLTHAMSGRFGATAILRAPRNARRAVLSKRAVDELDLVSAGQPLAFYRDLLGHHADPAVPYWSKRDFSAAVGEVEAPVTMVGGWYDVFLPWQLRDYLALRAAGRRPQLTVGPWYHVDPRQGRYSTADALAWFRAHLMGDPSGLRDDPVRLHITGAGEWRDYPDWPVPGMRAEPWHLQPGFGLSPDNPRPSEPDRYRYHPGHPTPVIGGPVLLSNSLPRDQRRLEARRDVLVYSSEPLREDLEAIGPVSARLWVRSNTPHVDVVVRLCDVHPDGRSMNVCEGVRRLRPPGDTLDDLSQGSSWGTSSGSSTGSSAANGLASSPASFPGGSLSSSVSSAEPDADGWRRVEVELWPIGHRFKAGHRVRVHIASGAYPTIARNFGTGSLASASEEMVPADVEVSHSPEHPSALLLPRVK</sequence>
<dbReference type="InterPro" id="IPR013736">
    <property type="entry name" value="Xaa-Pro_dipept_C"/>
</dbReference>
<accession>A0A7W0HUS3</accession>
<dbReference type="Pfam" id="PF08530">
    <property type="entry name" value="PepX_C"/>
    <property type="match status" value="1"/>
</dbReference>
<dbReference type="Pfam" id="PF02129">
    <property type="entry name" value="Peptidase_S15"/>
    <property type="match status" value="1"/>
</dbReference>
<evidence type="ECO:0000256" key="1">
    <source>
        <dbReference type="ARBA" id="ARBA00022801"/>
    </source>
</evidence>
<dbReference type="AlphaFoldDB" id="A0A7W0HUS3"/>
<dbReference type="Proteomes" id="UP000530928">
    <property type="component" value="Unassembled WGS sequence"/>
</dbReference>
<evidence type="ECO:0000313" key="5">
    <source>
        <dbReference type="Proteomes" id="UP000530928"/>
    </source>
</evidence>
<feature type="compositionally biased region" description="Low complexity" evidence="2">
    <location>
        <begin position="456"/>
        <end position="496"/>
    </location>
</feature>
<keyword evidence="5" id="KW-1185">Reference proteome</keyword>
<gene>
    <name evidence="4" type="ORF">HNR30_007648</name>
</gene>
<dbReference type="GO" id="GO:0008239">
    <property type="term" value="F:dipeptidyl-peptidase activity"/>
    <property type="evidence" value="ECO:0007669"/>
    <property type="project" value="InterPro"/>
</dbReference>
<dbReference type="Gene3D" id="3.40.50.1820">
    <property type="entry name" value="alpha/beta hydrolase"/>
    <property type="match status" value="1"/>
</dbReference>
<dbReference type="RefSeq" id="WP_181614958.1">
    <property type="nucleotide sequence ID" value="NZ_BAABAM010000007.1"/>
</dbReference>
<proteinExistence type="predicted"/>
<comment type="caution">
    <text evidence="4">The sequence shown here is derived from an EMBL/GenBank/DDBJ whole genome shotgun (WGS) entry which is preliminary data.</text>
</comment>
<dbReference type="Gene3D" id="2.60.120.260">
    <property type="entry name" value="Galactose-binding domain-like"/>
    <property type="match status" value="1"/>
</dbReference>